<name>A0A0F6A688_9GAMM</name>
<dbReference type="InterPro" id="IPR035986">
    <property type="entry name" value="PKD_dom_sf"/>
</dbReference>
<evidence type="ECO:0000256" key="13">
    <source>
        <dbReference type="ARBA" id="ARBA00023145"/>
    </source>
</evidence>
<evidence type="ECO:0000256" key="15">
    <source>
        <dbReference type="SAM" id="SignalP"/>
    </source>
</evidence>
<evidence type="ECO:0000256" key="3">
    <source>
        <dbReference type="ARBA" id="ARBA00001947"/>
    </source>
</evidence>
<accession>A0A0F6A688</accession>
<dbReference type="RefSeq" id="WP_046358153.1">
    <property type="nucleotide sequence ID" value="NZ_AUXW01000188.1"/>
</dbReference>
<dbReference type="AlphaFoldDB" id="A0A0F6A688"/>
<dbReference type="InterPro" id="IPR022409">
    <property type="entry name" value="PKD/Chitinase_dom"/>
</dbReference>
<keyword evidence="12" id="KW-0482">Metalloprotease</keyword>
<proteinExistence type="predicted"/>
<evidence type="ECO:0000313" key="17">
    <source>
        <dbReference type="EMBL" id="KKE81341.1"/>
    </source>
</evidence>
<dbReference type="EC" id="3.4.24.3" evidence="5"/>
<keyword evidence="11" id="KW-0862">Zinc</keyword>
<dbReference type="GO" id="GO:0006508">
    <property type="term" value="P:proteolysis"/>
    <property type="evidence" value="ECO:0007669"/>
    <property type="project" value="UniProtKB-KW"/>
</dbReference>
<feature type="signal peptide" evidence="15">
    <location>
        <begin position="1"/>
        <end position="21"/>
    </location>
</feature>
<feature type="active site" evidence="14">
    <location>
        <position position="486"/>
    </location>
</feature>
<keyword evidence="10" id="KW-0378">Hydrolase</keyword>
<comment type="caution">
    <text evidence="17">The sequence shown here is derived from an EMBL/GenBank/DDBJ whole genome shotgun (WGS) entry which is preliminary data.</text>
</comment>
<keyword evidence="8" id="KW-0479">Metal-binding</keyword>
<dbReference type="Gene3D" id="3.40.30.160">
    <property type="entry name" value="Collagenase ColT, N-terminal domain"/>
    <property type="match status" value="1"/>
</dbReference>
<evidence type="ECO:0000256" key="11">
    <source>
        <dbReference type="ARBA" id="ARBA00022833"/>
    </source>
</evidence>
<dbReference type="Gene3D" id="1.10.390.20">
    <property type="match status" value="1"/>
</dbReference>
<evidence type="ECO:0000256" key="5">
    <source>
        <dbReference type="ARBA" id="ARBA00012653"/>
    </source>
</evidence>
<keyword evidence="7" id="KW-0645">Protease</keyword>
<dbReference type="InterPro" id="IPR007280">
    <property type="entry name" value="Peptidase_C_arc/bac"/>
</dbReference>
<dbReference type="SUPFAM" id="SSF49299">
    <property type="entry name" value="PKD domain"/>
    <property type="match status" value="1"/>
</dbReference>
<comment type="cofactor">
    <cofactor evidence="3">
        <name>Zn(2+)</name>
        <dbReference type="ChEBI" id="CHEBI:29105"/>
    </cofactor>
</comment>
<evidence type="ECO:0000256" key="2">
    <source>
        <dbReference type="ARBA" id="ARBA00001913"/>
    </source>
</evidence>
<evidence type="ECO:0000256" key="14">
    <source>
        <dbReference type="PIRSR" id="PIRSR602169-1"/>
    </source>
</evidence>
<dbReference type="SMART" id="SM00089">
    <property type="entry name" value="PKD"/>
    <property type="match status" value="1"/>
</dbReference>
<dbReference type="GO" id="GO:0004222">
    <property type="term" value="F:metalloendopeptidase activity"/>
    <property type="evidence" value="ECO:0007669"/>
    <property type="project" value="UniProtKB-EC"/>
</dbReference>
<dbReference type="EMBL" id="AUXW01000188">
    <property type="protein sequence ID" value="KKE81341.1"/>
    <property type="molecule type" value="Genomic_DNA"/>
</dbReference>
<gene>
    <name evidence="17" type="ORF">N479_22665</name>
</gene>
<evidence type="ECO:0000256" key="1">
    <source>
        <dbReference type="ARBA" id="ARBA00000424"/>
    </source>
</evidence>
<dbReference type="Pfam" id="PF08453">
    <property type="entry name" value="Peptidase_M9_N"/>
    <property type="match status" value="1"/>
</dbReference>
<dbReference type="Pfam" id="PF04151">
    <property type="entry name" value="PPC"/>
    <property type="match status" value="1"/>
</dbReference>
<reference evidence="17 18" key="1">
    <citation type="journal article" date="2015" name="BMC Genomics">
        <title>Genome mining reveals unlocked bioactive potential of marine Gram-negative bacteria.</title>
        <authorList>
            <person name="Machado H."/>
            <person name="Sonnenschein E.C."/>
            <person name="Melchiorsen J."/>
            <person name="Gram L."/>
        </authorList>
    </citation>
    <scope>NUCLEOTIDE SEQUENCE [LARGE SCALE GENOMIC DNA]</scope>
    <source>
        <strain evidence="17 18">S4054</strain>
    </source>
</reference>
<dbReference type="PROSITE" id="PS50093">
    <property type="entry name" value="PKD"/>
    <property type="match status" value="1"/>
</dbReference>
<dbReference type="InterPro" id="IPR002169">
    <property type="entry name" value="Peptidase_M9A/M9B"/>
</dbReference>
<protein>
    <recommendedName>
        <fullName evidence="5">microbial collagenase</fullName>
        <ecNumber evidence="5">3.4.24.3</ecNumber>
    </recommendedName>
</protein>
<feature type="chain" id="PRO_5002499185" description="microbial collagenase" evidence="15">
    <location>
        <begin position="22"/>
        <end position="929"/>
    </location>
</feature>
<evidence type="ECO:0000313" key="18">
    <source>
        <dbReference type="Proteomes" id="UP000033434"/>
    </source>
</evidence>
<dbReference type="PATRIC" id="fig|1129367.4.peg.4837"/>
<evidence type="ECO:0000256" key="6">
    <source>
        <dbReference type="ARBA" id="ARBA00022525"/>
    </source>
</evidence>
<dbReference type="Gene3D" id="2.60.40.10">
    <property type="entry name" value="Immunoglobulins"/>
    <property type="match status" value="1"/>
</dbReference>
<evidence type="ECO:0000256" key="8">
    <source>
        <dbReference type="ARBA" id="ARBA00022723"/>
    </source>
</evidence>
<dbReference type="GO" id="GO:0005576">
    <property type="term" value="C:extracellular region"/>
    <property type="evidence" value="ECO:0007669"/>
    <property type="project" value="UniProtKB-SubCell"/>
</dbReference>
<feature type="domain" description="PKD" evidence="16">
    <location>
        <begin position="620"/>
        <end position="708"/>
    </location>
</feature>
<comment type="catalytic activity">
    <reaction evidence="1">
        <text>Digestion of native collagen in the triple helical region at Xaa-|-Gly bonds. With synthetic peptides, a preference is shown for Gly at P3 and P1', Pro and Ala at P2 and P2', and hydroxyproline, Ala or Arg at P3'.</text>
        <dbReference type="EC" id="3.4.24.3"/>
    </reaction>
</comment>
<dbReference type="Pfam" id="PF01752">
    <property type="entry name" value="Peptidase_M9"/>
    <property type="match status" value="1"/>
</dbReference>
<evidence type="ECO:0000256" key="4">
    <source>
        <dbReference type="ARBA" id="ARBA00004613"/>
    </source>
</evidence>
<evidence type="ECO:0000256" key="10">
    <source>
        <dbReference type="ARBA" id="ARBA00022801"/>
    </source>
</evidence>
<dbReference type="Pfam" id="PF18911">
    <property type="entry name" value="PKD_4"/>
    <property type="match status" value="1"/>
</dbReference>
<evidence type="ECO:0000259" key="16">
    <source>
        <dbReference type="PROSITE" id="PS50093"/>
    </source>
</evidence>
<dbReference type="GO" id="GO:0008270">
    <property type="term" value="F:zinc ion binding"/>
    <property type="evidence" value="ECO:0007669"/>
    <property type="project" value="InterPro"/>
</dbReference>
<comment type="cofactor">
    <cofactor evidence="2">
        <name>Ca(2+)</name>
        <dbReference type="ChEBI" id="CHEBI:29108"/>
    </cofactor>
</comment>
<organism evidence="17 18">
    <name type="scientific">Pseudoalteromonas luteoviolacea S4054</name>
    <dbReference type="NCBI Taxonomy" id="1129367"/>
    <lineage>
        <taxon>Bacteria</taxon>
        <taxon>Pseudomonadati</taxon>
        <taxon>Pseudomonadota</taxon>
        <taxon>Gammaproteobacteria</taxon>
        <taxon>Alteromonadales</taxon>
        <taxon>Pseudoalteromonadaceae</taxon>
        <taxon>Pseudoalteromonas</taxon>
    </lineage>
</organism>
<evidence type="ECO:0000256" key="9">
    <source>
        <dbReference type="ARBA" id="ARBA00022729"/>
    </source>
</evidence>
<dbReference type="CDD" id="cd00146">
    <property type="entry name" value="PKD"/>
    <property type="match status" value="1"/>
</dbReference>
<keyword evidence="6" id="KW-0964">Secreted</keyword>
<keyword evidence="13" id="KW-0865">Zymogen</keyword>
<keyword evidence="9 15" id="KW-0732">Signal</keyword>
<dbReference type="PRINTS" id="PR00931">
    <property type="entry name" value="MICOLLPTASE"/>
</dbReference>
<evidence type="ECO:0000256" key="12">
    <source>
        <dbReference type="ARBA" id="ARBA00023049"/>
    </source>
</evidence>
<dbReference type="InterPro" id="IPR013783">
    <property type="entry name" value="Ig-like_fold"/>
</dbReference>
<dbReference type="InterPro" id="IPR013661">
    <property type="entry name" value="Peptidase_M9_N_dom"/>
</dbReference>
<sequence>MKIQSLAMALPIVICSLQSFAHQTTERTFKPLATSQPLHLSHGDEHGQHQLDNSPIAQSQMLQHEHSFVNSAVVTTRNVNATLQCDLTALAQASSSTIVDLVLQQGASCVNELFSATSQIQTAVFTTEKMRAAALRAKSLSASYDGSGSAPLESLFLFIRAGYYVEFYNDSVSFGAQLKSDVRAAIDEFVKSPHFYTNSDAHGKVLKEVITAMDSSEMQDVYLPVVKSWLLKWDHSFADKWYMRSAVNGVFTILYRGQWNTEFVAKVQSDTELVNILANFTKQNWMIGSDSEYLIINSASELARLKTYKNAPMQPLVDTALKDLFSRFESFGYGDGIWLAAADVATYYADCDIFDICNFEEVLTQKALSQTYQCSSTIRIRSQNMTLQQHESACQTMALEESRFHQMLATNQIPVADDNNTMLQVNIFDSSGDYGKYAKAIFKIDTNNGGMYLEGDPSKVGNQANFIAYEASYAKADHFVWNLEHEYVHYLDGRFDLYGDFNAPTEAIVWWSEGVAEYVANLNDNQAAIDTIKDGSTYQLNEIFATTYAGFDQDRIYRWGYLAVRFMFERHFEELKVMLSQTRQGNWSGYKTTIDDWAQRYEQEFTQWTQELAGGDGNKAPVVSINGPYAGSTDSEIAFSSQGSSDPEGQLLSYLWQFGDGSQSSDANPRHAYVAQGAYTVSLTVSDPQGAQYTASTTVTISANSNDVIALNKAQPVSVSAAQDAFKYFKITLPSGATDLSITTSGGTGDVDLYVKHAQLPTLDSYDCRPYLSGNAERCDTAQPIGGDYFIMLRGYNQFDNVTLMADYTPPVSTLPDLCQTQGGLSGGRVAAGTPICLASQTPMWFSLENVEAQSSISIQTAHGSGDLTLEYSNQGWPNETNVDARSAKDGNNECINLSGQTQYWGYLKVSGNHQGSTLLVKYNEGYCQ</sequence>
<dbReference type="Proteomes" id="UP000033434">
    <property type="component" value="Unassembled WGS sequence"/>
</dbReference>
<comment type="subcellular location">
    <subcellularLocation>
        <location evidence="4">Secreted</location>
    </subcellularLocation>
</comment>
<evidence type="ECO:0000256" key="7">
    <source>
        <dbReference type="ARBA" id="ARBA00022670"/>
    </source>
</evidence>
<dbReference type="InterPro" id="IPR000601">
    <property type="entry name" value="PKD_dom"/>
</dbReference>
<dbReference type="Gene3D" id="2.60.120.380">
    <property type="match status" value="2"/>
</dbReference>